<evidence type="ECO:0000256" key="2">
    <source>
        <dbReference type="ARBA" id="ARBA00023125"/>
    </source>
</evidence>
<accession>A0A558DKX8</accession>
<dbReference type="Gene3D" id="1.10.357.10">
    <property type="entry name" value="Tetracycline Repressor, domain 2"/>
    <property type="match status" value="1"/>
</dbReference>
<dbReference type="PROSITE" id="PS50977">
    <property type="entry name" value="HTH_TETR_2"/>
    <property type="match status" value="1"/>
</dbReference>
<feature type="domain" description="HTH tetR-type" evidence="5">
    <location>
        <begin position="19"/>
        <end position="79"/>
    </location>
</feature>
<dbReference type="AlphaFoldDB" id="A0A558DKX8"/>
<proteinExistence type="predicted"/>
<dbReference type="PANTHER" id="PTHR30055">
    <property type="entry name" value="HTH-TYPE TRANSCRIPTIONAL REGULATOR RUTR"/>
    <property type="match status" value="1"/>
</dbReference>
<dbReference type="PANTHER" id="PTHR30055:SF234">
    <property type="entry name" value="HTH-TYPE TRANSCRIPTIONAL REGULATOR BETI"/>
    <property type="match status" value="1"/>
</dbReference>
<reference evidence="6 7" key="1">
    <citation type="submission" date="2019-07" db="EMBL/GenBank/DDBJ databases">
        <authorList>
            <person name="Duangmal K."/>
            <person name="Teo W.F.A."/>
        </authorList>
    </citation>
    <scope>NUCLEOTIDE SEQUENCE [LARGE SCALE GENOMIC DNA]</scope>
    <source>
        <strain evidence="6 7">TBRC 6029</strain>
    </source>
</reference>
<dbReference type="InterPro" id="IPR050109">
    <property type="entry name" value="HTH-type_TetR-like_transc_reg"/>
</dbReference>
<dbReference type="OrthoDB" id="4550691at2"/>
<evidence type="ECO:0000313" key="7">
    <source>
        <dbReference type="Proteomes" id="UP000320011"/>
    </source>
</evidence>
<name>A0A558DKX8_9PSEU</name>
<comment type="caution">
    <text evidence="6">The sequence shown here is derived from an EMBL/GenBank/DDBJ whole genome shotgun (WGS) entry which is preliminary data.</text>
</comment>
<evidence type="ECO:0000259" key="5">
    <source>
        <dbReference type="PROSITE" id="PS50977"/>
    </source>
</evidence>
<feature type="DNA-binding region" description="H-T-H motif" evidence="4">
    <location>
        <begin position="42"/>
        <end position="61"/>
    </location>
</feature>
<sequence>MTQAKGRQRRAYAARMPVEQRRQQLLDATLALIGRDGYAGLTIEAIAAEAGVTKPVVYGVYANLADLLTALIDHTQAEALTQILAAFPADPGRLNSPQIIAGIARGWAQAVRENPRIWAPVLLAGPQTPTEVLDRIEQGRQVIRGAMTRFMGGGHEIDAKTAERRGWIAHMVLASAEHFGRMILTDPGVISDDEIAALFQDMITGLLFPPS</sequence>
<reference evidence="6 7" key="2">
    <citation type="submission" date="2019-08" db="EMBL/GenBank/DDBJ databases">
        <title>Amycolatopsis acidicola sp. nov., isolated from peat swamp forest soil.</title>
        <authorList>
            <person name="Srisuk N."/>
        </authorList>
    </citation>
    <scope>NUCLEOTIDE SEQUENCE [LARGE SCALE GENOMIC DNA]</scope>
    <source>
        <strain evidence="6 7">TBRC 6029</strain>
    </source>
</reference>
<gene>
    <name evidence="6" type="ORF">FNH05_02435</name>
</gene>
<evidence type="ECO:0000256" key="1">
    <source>
        <dbReference type="ARBA" id="ARBA00023015"/>
    </source>
</evidence>
<evidence type="ECO:0000256" key="3">
    <source>
        <dbReference type="ARBA" id="ARBA00023163"/>
    </source>
</evidence>
<organism evidence="6 7">
    <name type="scientific">Amycolatopsis rhizosphaerae</name>
    <dbReference type="NCBI Taxonomy" id="2053003"/>
    <lineage>
        <taxon>Bacteria</taxon>
        <taxon>Bacillati</taxon>
        <taxon>Actinomycetota</taxon>
        <taxon>Actinomycetes</taxon>
        <taxon>Pseudonocardiales</taxon>
        <taxon>Pseudonocardiaceae</taxon>
        <taxon>Amycolatopsis</taxon>
    </lineage>
</organism>
<dbReference type="GO" id="GO:0000976">
    <property type="term" value="F:transcription cis-regulatory region binding"/>
    <property type="evidence" value="ECO:0007669"/>
    <property type="project" value="TreeGrafter"/>
</dbReference>
<keyword evidence="7" id="KW-1185">Reference proteome</keyword>
<dbReference type="RefSeq" id="WP_144585596.1">
    <property type="nucleotide sequence ID" value="NZ_VJWX01000011.1"/>
</dbReference>
<protein>
    <submittedName>
        <fullName evidence="6">TetR/AcrR family transcriptional regulator</fullName>
    </submittedName>
</protein>
<dbReference type="Proteomes" id="UP000320011">
    <property type="component" value="Unassembled WGS sequence"/>
</dbReference>
<dbReference type="EMBL" id="VJWX01000011">
    <property type="protein sequence ID" value="TVT61641.1"/>
    <property type="molecule type" value="Genomic_DNA"/>
</dbReference>
<keyword evidence="1" id="KW-0805">Transcription regulation</keyword>
<evidence type="ECO:0000313" key="6">
    <source>
        <dbReference type="EMBL" id="TVT61641.1"/>
    </source>
</evidence>
<evidence type="ECO:0000256" key="4">
    <source>
        <dbReference type="PROSITE-ProRule" id="PRU00335"/>
    </source>
</evidence>
<keyword evidence="2 4" id="KW-0238">DNA-binding</keyword>
<keyword evidence="3" id="KW-0804">Transcription</keyword>
<dbReference type="InterPro" id="IPR009057">
    <property type="entry name" value="Homeodomain-like_sf"/>
</dbReference>
<dbReference type="Pfam" id="PF00440">
    <property type="entry name" value="TetR_N"/>
    <property type="match status" value="1"/>
</dbReference>
<dbReference type="SUPFAM" id="SSF46689">
    <property type="entry name" value="Homeodomain-like"/>
    <property type="match status" value="1"/>
</dbReference>
<dbReference type="GO" id="GO:0003700">
    <property type="term" value="F:DNA-binding transcription factor activity"/>
    <property type="evidence" value="ECO:0007669"/>
    <property type="project" value="TreeGrafter"/>
</dbReference>
<dbReference type="InterPro" id="IPR001647">
    <property type="entry name" value="HTH_TetR"/>
</dbReference>